<dbReference type="Proteomes" id="UP001600888">
    <property type="component" value="Unassembled WGS sequence"/>
</dbReference>
<organism evidence="1 2">
    <name type="scientific">Diaporthe vaccinii</name>
    <dbReference type="NCBI Taxonomy" id="105482"/>
    <lineage>
        <taxon>Eukaryota</taxon>
        <taxon>Fungi</taxon>
        <taxon>Dikarya</taxon>
        <taxon>Ascomycota</taxon>
        <taxon>Pezizomycotina</taxon>
        <taxon>Sordariomycetes</taxon>
        <taxon>Sordariomycetidae</taxon>
        <taxon>Diaporthales</taxon>
        <taxon>Diaporthaceae</taxon>
        <taxon>Diaporthe</taxon>
        <taxon>Diaporthe eres species complex</taxon>
    </lineage>
</organism>
<evidence type="ECO:0000313" key="1">
    <source>
        <dbReference type="EMBL" id="KAL2289932.1"/>
    </source>
</evidence>
<proteinExistence type="predicted"/>
<keyword evidence="2" id="KW-1185">Reference proteome</keyword>
<dbReference type="PANTHER" id="PTHR36578">
    <property type="entry name" value="CHROMOSOME 15, WHOLE GENOME SHOTGUN SEQUENCE"/>
    <property type="match status" value="1"/>
</dbReference>
<accession>A0ABR4F5G4</accession>
<dbReference type="EMBL" id="JBAWTH010000011">
    <property type="protein sequence ID" value="KAL2289932.1"/>
    <property type="molecule type" value="Genomic_DNA"/>
</dbReference>
<protein>
    <submittedName>
        <fullName evidence="1">Uncharacterized protein</fullName>
    </submittedName>
</protein>
<reference evidence="1 2" key="1">
    <citation type="submission" date="2024-03" db="EMBL/GenBank/DDBJ databases">
        <title>A high-quality draft genome sequence of Diaporthe vaccinii, a causative agent of upright dieback and viscid rot disease in cranberry plants.</title>
        <authorList>
            <person name="Sarrasin M."/>
            <person name="Lang B.F."/>
            <person name="Burger G."/>
        </authorList>
    </citation>
    <scope>NUCLEOTIDE SEQUENCE [LARGE SCALE GENOMIC DNA]</scope>
    <source>
        <strain evidence="1 2">IS7</strain>
    </source>
</reference>
<comment type="caution">
    <text evidence="1">The sequence shown here is derived from an EMBL/GenBank/DDBJ whole genome shotgun (WGS) entry which is preliminary data.</text>
</comment>
<evidence type="ECO:0000313" key="2">
    <source>
        <dbReference type="Proteomes" id="UP001600888"/>
    </source>
</evidence>
<sequence length="321" mass="35400">MLPFVSAIANASDAKLSASRDVSSSSNFFIAQEATLLNYNIAGFGFGVTPASIGFLVANNYLNIFAVHFNTSTRTQHHDDHQASTTTVFSVAMRTIIPFIVIVKMLISAAGEGVNWTGQVNFPETESPTDDDQDYSKCVPQPEGFGPRPAEDTPSAFRRSKYFHDALRYALSPRGYKLASQDLDGAMENDLSFLGTHLLKHYDTDECARFCNDMPKCASFNLYFERDPVYEPNMTAGCPNPPSTTNINCVLWHSHLYADEFINFGVTRENFQVIITGSNIYNKIHGPLDLSELGFSGPRVDVDNDAGFLVPDEPTGDYSTP</sequence>
<name>A0ABR4F5G4_9PEZI</name>
<gene>
    <name evidence="1" type="ORF">FJTKL_01211</name>
</gene>
<dbReference type="PANTHER" id="PTHR36578:SF1">
    <property type="entry name" value="APPLE DOMAIN-CONTAINING PROTEIN"/>
    <property type="match status" value="1"/>
</dbReference>